<dbReference type="Pfam" id="PF02810">
    <property type="entry name" value="SEC-C"/>
    <property type="match status" value="1"/>
</dbReference>
<evidence type="ECO:0008006" key="3">
    <source>
        <dbReference type="Google" id="ProtNLM"/>
    </source>
</evidence>
<keyword evidence="2" id="KW-1185">Reference proteome</keyword>
<dbReference type="OrthoDB" id="9810361at2"/>
<dbReference type="Proteomes" id="UP000287872">
    <property type="component" value="Unassembled WGS sequence"/>
</dbReference>
<organism evidence="1 2">
    <name type="scientific">Clostridium tagluense</name>
    <dbReference type="NCBI Taxonomy" id="360422"/>
    <lineage>
        <taxon>Bacteria</taxon>
        <taxon>Bacillati</taxon>
        <taxon>Bacillota</taxon>
        <taxon>Clostridia</taxon>
        <taxon>Eubacteriales</taxon>
        <taxon>Clostridiaceae</taxon>
        <taxon>Clostridium</taxon>
    </lineage>
</organism>
<evidence type="ECO:0000313" key="2">
    <source>
        <dbReference type="Proteomes" id="UP000287872"/>
    </source>
</evidence>
<evidence type="ECO:0000313" key="1">
    <source>
        <dbReference type="EMBL" id="GCD09482.1"/>
    </source>
</evidence>
<protein>
    <recommendedName>
        <fullName evidence="3">Zinc/iron-chelating domain-containing protein</fullName>
    </recommendedName>
</protein>
<dbReference type="AlphaFoldDB" id="A0A401UJ36"/>
<comment type="caution">
    <text evidence="1">The sequence shown here is derived from an EMBL/GenBank/DDBJ whole genome shotgun (WGS) entry which is preliminary data.</text>
</comment>
<gene>
    <name evidence="1" type="ORF">Ctaglu_11050</name>
</gene>
<sequence length="254" mass="29396">MKFNASVSIIPKNQLCICGSGLNFSDCCMKKNHTYEAILLPDTGRQIIYDQTEIIIAVQKINGFIESRIDSIISGLSPEEASRKLRRLYEKLDNALKPIEKVTSCKQGCNHCCFLPILSSQLENELIKVYMSEHYSKDMMAEFNYKINQNKETLSRLVHTNGRFLDENYKLYANANIPCAFLDSNSNCTIYSVRPFICRKYLVFNEPTLCENTLNKTDQYYSTYLTKVKDSIIKLNKLTYGDDFQYKHILSWFV</sequence>
<proteinExistence type="predicted"/>
<name>A0A401UJ36_9CLOT</name>
<reference evidence="1 2" key="1">
    <citation type="submission" date="2018-11" db="EMBL/GenBank/DDBJ databases">
        <title>Genome sequencing and assembly of Clostridium tagluense strain A121.</title>
        <authorList>
            <person name="Murakami T."/>
            <person name="Segawa T."/>
            <person name="Shcherbakova V.A."/>
            <person name="Mori H."/>
            <person name="Yoshimura Y."/>
        </authorList>
    </citation>
    <scope>NUCLEOTIDE SEQUENCE [LARGE SCALE GENOMIC DNA]</scope>
    <source>
        <strain evidence="1 2">A121</strain>
    </source>
</reference>
<dbReference type="EMBL" id="BHYK01000005">
    <property type="protein sequence ID" value="GCD09482.1"/>
    <property type="molecule type" value="Genomic_DNA"/>
</dbReference>
<dbReference type="InterPro" id="IPR005358">
    <property type="entry name" value="Puta_zinc/iron-chelating_dom"/>
</dbReference>
<dbReference type="InterPro" id="IPR004027">
    <property type="entry name" value="SEC_C_motif"/>
</dbReference>
<accession>A0A401UJ36</accession>
<dbReference type="Pfam" id="PF03692">
    <property type="entry name" value="CxxCxxCC"/>
    <property type="match status" value="1"/>
</dbReference>
<dbReference type="RefSeq" id="WP_124998940.1">
    <property type="nucleotide sequence ID" value="NZ_BHYK01000005.1"/>
</dbReference>